<protein>
    <submittedName>
        <fullName evidence="2">Uncharacterized protein</fullName>
    </submittedName>
</protein>
<reference evidence="2" key="2">
    <citation type="submission" date="2020-09" db="EMBL/GenBank/DDBJ databases">
        <authorList>
            <person name="Sun Q."/>
            <person name="Zhou Y."/>
        </authorList>
    </citation>
    <scope>NUCLEOTIDE SEQUENCE</scope>
    <source>
        <strain evidence="2">CGMCC 4.7272</strain>
    </source>
</reference>
<evidence type="ECO:0000313" key="3">
    <source>
        <dbReference type="Proteomes" id="UP000625682"/>
    </source>
</evidence>
<accession>A0A917KJL7</accession>
<gene>
    <name evidence="2" type="ORF">GCM10012282_11210</name>
</gene>
<name>A0A917KJL7_9ACTN</name>
<evidence type="ECO:0000313" key="2">
    <source>
        <dbReference type="EMBL" id="GGJ16811.1"/>
    </source>
</evidence>
<keyword evidence="3" id="KW-1185">Reference proteome</keyword>
<feature type="region of interest" description="Disordered" evidence="1">
    <location>
        <begin position="56"/>
        <end position="106"/>
    </location>
</feature>
<evidence type="ECO:0000256" key="1">
    <source>
        <dbReference type="SAM" id="MobiDB-lite"/>
    </source>
</evidence>
<proteinExistence type="predicted"/>
<dbReference type="Proteomes" id="UP000625682">
    <property type="component" value="Unassembled WGS sequence"/>
</dbReference>
<comment type="caution">
    <text evidence="2">The sequence shown here is derived from an EMBL/GenBank/DDBJ whole genome shotgun (WGS) entry which is preliminary data.</text>
</comment>
<dbReference type="EMBL" id="BMMU01000003">
    <property type="protein sequence ID" value="GGJ16811.1"/>
    <property type="molecule type" value="Genomic_DNA"/>
</dbReference>
<feature type="region of interest" description="Disordered" evidence="1">
    <location>
        <begin position="1"/>
        <end position="26"/>
    </location>
</feature>
<organism evidence="2 3">
    <name type="scientific">Streptomyces lacrimifluminis</name>
    <dbReference type="NCBI Taxonomy" id="1500077"/>
    <lineage>
        <taxon>Bacteria</taxon>
        <taxon>Bacillati</taxon>
        <taxon>Actinomycetota</taxon>
        <taxon>Actinomycetes</taxon>
        <taxon>Kitasatosporales</taxon>
        <taxon>Streptomycetaceae</taxon>
        <taxon>Streptomyces</taxon>
    </lineage>
</organism>
<dbReference type="AlphaFoldDB" id="A0A917KJL7"/>
<reference evidence="2" key="1">
    <citation type="journal article" date="2014" name="Int. J. Syst. Evol. Microbiol.">
        <title>Complete genome sequence of Corynebacterium casei LMG S-19264T (=DSM 44701T), isolated from a smear-ripened cheese.</title>
        <authorList>
            <consortium name="US DOE Joint Genome Institute (JGI-PGF)"/>
            <person name="Walter F."/>
            <person name="Albersmeier A."/>
            <person name="Kalinowski J."/>
            <person name="Ruckert C."/>
        </authorList>
    </citation>
    <scope>NUCLEOTIDE SEQUENCE</scope>
    <source>
        <strain evidence="2">CGMCC 4.7272</strain>
    </source>
</reference>
<sequence length="106" mass="11146">MVQYDSGDHAGAEEDQNRCTDDLADKDVPIAHGGSWALARGDPAPADRAEYVPMATSAEGGEFPRPPGVRDERAAAAESHAGKGPWLSGARTAHCRDTPRMCGDAD</sequence>